<sequence>RMPADGGPSEVEVANVTKHLDYLAL</sequence>
<accession>A0A1I7Y1W6</accession>
<dbReference type="AlphaFoldDB" id="A0A1I7Y1W6"/>
<keyword evidence="1" id="KW-1185">Reference proteome</keyword>
<reference evidence="2" key="1">
    <citation type="submission" date="2016-11" db="UniProtKB">
        <authorList>
            <consortium name="WormBaseParasite"/>
        </authorList>
    </citation>
    <scope>IDENTIFICATION</scope>
</reference>
<evidence type="ECO:0000313" key="2">
    <source>
        <dbReference type="WBParaSite" id="L893_g11895.t1"/>
    </source>
</evidence>
<proteinExistence type="predicted"/>
<dbReference type="Proteomes" id="UP000095287">
    <property type="component" value="Unplaced"/>
</dbReference>
<dbReference type="WBParaSite" id="L893_g11895.t1">
    <property type="protein sequence ID" value="L893_g11895.t1"/>
    <property type="gene ID" value="L893_g11895"/>
</dbReference>
<name>A0A1I7Y1W6_9BILA</name>
<evidence type="ECO:0000313" key="1">
    <source>
        <dbReference type="Proteomes" id="UP000095287"/>
    </source>
</evidence>
<protein>
    <submittedName>
        <fullName evidence="2">Hemochromatosis protein</fullName>
    </submittedName>
</protein>
<organism evidence="1 2">
    <name type="scientific">Steinernema glaseri</name>
    <dbReference type="NCBI Taxonomy" id="37863"/>
    <lineage>
        <taxon>Eukaryota</taxon>
        <taxon>Metazoa</taxon>
        <taxon>Ecdysozoa</taxon>
        <taxon>Nematoda</taxon>
        <taxon>Chromadorea</taxon>
        <taxon>Rhabditida</taxon>
        <taxon>Tylenchina</taxon>
        <taxon>Panagrolaimomorpha</taxon>
        <taxon>Strongyloidoidea</taxon>
        <taxon>Steinernematidae</taxon>
        <taxon>Steinernema</taxon>
    </lineage>
</organism>